<keyword evidence="1 4" id="KW-0479">Metal-binding</keyword>
<dbReference type="SUPFAM" id="SSF57716">
    <property type="entry name" value="Glucocorticoid receptor-like (DNA-binding domain)"/>
    <property type="match status" value="1"/>
</dbReference>
<feature type="domain" description="LIM zinc-binding" evidence="6">
    <location>
        <begin position="639"/>
        <end position="702"/>
    </location>
</feature>
<feature type="region of interest" description="Disordered" evidence="5">
    <location>
        <begin position="106"/>
        <end position="513"/>
    </location>
</feature>
<organism evidence="7 8">
    <name type="scientific">Aureobasidium pullulans</name>
    <name type="common">Black yeast</name>
    <name type="synonym">Pullularia pullulans</name>
    <dbReference type="NCBI Taxonomy" id="5580"/>
    <lineage>
        <taxon>Eukaryota</taxon>
        <taxon>Fungi</taxon>
        <taxon>Dikarya</taxon>
        <taxon>Ascomycota</taxon>
        <taxon>Pezizomycotina</taxon>
        <taxon>Dothideomycetes</taxon>
        <taxon>Dothideomycetidae</taxon>
        <taxon>Dothideales</taxon>
        <taxon>Saccotheciaceae</taxon>
        <taxon>Aureobasidium</taxon>
    </lineage>
</organism>
<proteinExistence type="predicted"/>
<feature type="region of interest" description="Disordered" evidence="5">
    <location>
        <begin position="533"/>
        <end position="641"/>
    </location>
</feature>
<evidence type="ECO:0000256" key="5">
    <source>
        <dbReference type="SAM" id="MobiDB-lite"/>
    </source>
</evidence>
<dbReference type="FunFam" id="2.10.110.10:FF:000105">
    <property type="entry name" value="Similar to LIM domain-containing protein"/>
    <property type="match status" value="1"/>
</dbReference>
<dbReference type="PROSITE" id="PS00478">
    <property type="entry name" value="LIM_DOMAIN_1"/>
    <property type="match status" value="1"/>
</dbReference>
<reference evidence="7 8" key="1">
    <citation type="submission" date="2018-10" db="EMBL/GenBank/DDBJ databases">
        <title>Fifty Aureobasidium pullulans genomes reveal a recombining polyextremotolerant generalist.</title>
        <authorList>
            <person name="Gostincar C."/>
            <person name="Turk M."/>
            <person name="Zajc J."/>
            <person name="Gunde-Cimerman N."/>
        </authorList>
    </citation>
    <scope>NUCLEOTIDE SEQUENCE [LARGE SCALE GENOMIC DNA]</scope>
    <source>
        <strain evidence="7 8">EXF-1645</strain>
    </source>
</reference>
<feature type="compositionally biased region" description="Low complexity" evidence="5">
    <location>
        <begin position="274"/>
        <end position="285"/>
    </location>
</feature>
<keyword evidence="3 4" id="KW-0440">LIM domain</keyword>
<dbReference type="CDD" id="cd08368">
    <property type="entry name" value="LIM"/>
    <property type="match status" value="1"/>
</dbReference>
<feature type="compositionally biased region" description="Low complexity" evidence="5">
    <location>
        <begin position="484"/>
        <end position="513"/>
    </location>
</feature>
<dbReference type="PANTHER" id="PTHR24210:SF14">
    <property type="entry name" value="LIM ZINC-BINDING DOMAIN-CONTAINING PROTEIN"/>
    <property type="match status" value="1"/>
</dbReference>
<evidence type="ECO:0000256" key="4">
    <source>
        <dbReference type="PROSITE-ProRule" id="PRU00125"/>
    </source>
</evidence>
<sequence>QGLIVFSCYETANGRNSHPNKGDKQEYEQRFGKRGLDPEVDLIVLSRSKTAVFVLPFKNRERPGTTTRSYSTMETERPLSILPSIKCSDCGSEIQISAMGEHVCPTQQKEDEPVQKPTSPVTSPSTEKQRSLLPPVKQGLNRPPTRPARVPLPRIDPAAANKPYHARQELLSPDGTVNPGRRTPSTPHTGRPGRSPAMRSVTSPSPRLPREPSQELTGNMDCAFPPFPTARSKTTVRAKSPVPDAFYAPRSPIGTGGATVARKMDTIAPGPFNAPARSSSRSPSANTGTQKPPAITIDQPPAERAASPIMRSASPVSYDRPDSPPTRSASPPQAPASPALSSASTASVGTNREGRPIPQRPVRPEPLDGFLAMLKSESEAAGQQLSNMTIRSNTFPLPPTTPKSPEIGSVVRSPSAPPTRQRRPTISAPSQSAPSDILPTMSNTAAPALPPFPITSTAGAPPLPPLPSAAELQKHAHPVVHAPSDSASSSSSTQSFKSDISPPVSASSSVSMLSTTLADLSDPSLVVPSLQIKSKQNNRLSPEDAFKPIPLAPERQQSPAPLEERLDSPTEKMDRFPLSPPRAPHDAEFPESPVVPGFLPKRPSSPMSSTSTPMASPPTEHGFSSRPTSSRRPGTSSKHICRGCSEPIQGKSVKAADGRLTGRYHKHCFVCKTCRSPFATADFYVIDNNPYCEHHYHELNNSLCAHCDRGIEGPYLETQQTQKFHPSCFTCIDCQKPLSDDYFEIAGKVYCEQHAFASVRRQEGLGPKRNMERRTTRFMVM</sequence>
<dbReference type="InterPro" id="IPR017351">
    <property type="entry name" value="PINCH-1-4-like"/>
</dbReference>
<evidence type="ECO:0000256" key="1">
    <source>
        <dbReference type="ARBA" id="ARBA00022723"/>
    </source>
</evidence>
<feature type="domain" description="LIM zinc-binding" evidence="6">
    <location>
        <begin position="703"/>
        <end position="761"/>
    </location>
</feature>
<feature type="compositionally biased region" description="Polar residues" evidence="5">
    <location>
        <begin position="116"/>
        <end position="126"/>
    </location>
</feature>
<feature type="compositionally biased region" description="Low complexity" evidence="5">
    <location>
        <begin position="604"/>
        <end position="637"/>
    </location>
</feature>
<evidence type="ECO:0000313" key="8">
    <source>
        <dbReference type="Proteomes" id="UP000308724"/>
    </source>
</evidence>
<protein>
    <recommendedName>
        <fullName evidence="6">LIM zinc-binding domain-containing protein</fullName>
    </recommendedName>
</protein>
<evidence type="ECO:0000259" key="6">
    <source>
        <dbReference type="PROSITE" id="PS50023"/>
    </source>
</evidence>
<accession>A0A4T0BT35</accession>
<feature type="compositionally biased region" description="Polar residues" evidence="5">
    <location>
        <begin position="381"/>
        <end position="395"/>
    </location>
</feature>
<dbReference type="Pfam" id="PF00412">
    <property type="entry name" value="LIM"/>
    <property type="match status" value="2"/>
</dbReference>
<gene>
    <name evidence="7" type="ORF">D6C78_04313</name>
</gene>
<feature type="compositionally biased region" description="Basic and acidic residues" evidence="5">
    <location>
        <begin position="562"/>
        <end position="575"/>
    </location>
</feature>
<name>A0A4T0BT35_AURPU</name>
<dbReference type="AlphaFoldDB" id="A0A4T0BT35"/>
<dbReference type="CDD" id="cd09397">
    <property type="entry name" value="LIM1_UF1"/>
    <property type="match status" value="1"/>
</dbReference>
<dbReference type="Proteomes" id="UP000308724">
    <property type="component" value="Unassembled WGS sequence"/>
</dbReference>
<dbReference type="EMBL" id="QZBZ01000071">
    <property type="protein sequence ID" value="TIA38000.1"/>
    <property type="molecule type" value="Genomic_DNA"/>
</dbReference>
<dbReference type="PANTHER" id="PTHR24210">
    <property type="entry name" value="LIM DOMAIN-CONTAINING PROTEIN"/>
    <property type="match status" value="1"/>
</dbReference>
<keyword evidence="2 4" id="KW-0862">Zinc</keyword>
<evidence type="ECO:0000313" key="7">
    <source>
        <dbReference type="EMBL" id="TIA38000.1"/>
    </source>
</evidence>
<dbReference type="PROSITE" id="PS50023">
    <property type="entry name" value="LIM_DOMAIN_2"/>
    <property type="match status" value="2"/>
</dbReference>
<evidence type="ECO:0000256" key="3">
    <source>
        <dbReference type="ARBA" id="ARBA00023038"/>
    </source>
</evidence>
<dbReference type="SMART" id="SM00132">
    <property type="entry name" value="LIM"/>
    <property type="match status" value="2"/>
</dbReference>
<dbReference type="Gene3D" id="2.10.110.10">
    <property type="entry name" value="Cysteine Rich Protein"/>
    <property type="match status" value="2"/>
</dbReference>
<feature type="compositionally biased region" description="Polar residues" evidence="5">
    <location>
        <begin position="427"/>
        <end position="445"/>
    </location>
</feature>
<evidence type="ECO:0000256" key="2">
    <source>
        <dbReference type="ARBA" id="ARBA00022833"/>
    </source>
</evidence>
<dbReference type="InterPro" id="IPR001781">
    <property type="entry name" value="Znf_LIM"/>
</dbReference>
<dbReference type="GO" id="GO:0046872">
    <property type="term" value="F:metal ion binding"/>
    <property type="evidence" value="ECO:0007669"/>
    <property type="project" value="UniProtKB-KW"/>
</dbReference>
<feature type="non-terminal residue" evidence="7">
    <location>
        <position position="1"/>
    </location>
</feature>
<feature type="compositionally biased region" description="Low complexity" evidence="5">
    <location>
        <begin position="325"/>
        <end position="347"/>
    </location>
</feature>
<comment type="caution">
    <text evidence="7">The sequence shown here is derived from an EMBL/GenBank/DDBJ whole genome shotgun (WGS) entry which is preliminary data.</text>
</comment>
<dbReference type="GO" id="GO:0030695">
    <property type="term" value="F:GTPase regulator activity"/>
    <property type="evidence" value="ECO:0007669"/>
    <property type="project" value="UniProtKB-ARBA"/>
</dbReference>